<dbReference type="GO" id="GO:0006508">
    <property type="term" value="P:proteolysis"/>
    <property type="evidence" value="ECO:0007669"/>
    <property type="project" value="UniProtKB-KW"/>
</dbReference>
<feature type="binding site" evidence="12">
    <location>
        <position position="339"/>
    </location>
    <ligand>
        <name>Ca(2+)</name>
        <dbReference type="ChEBI" id="CHEBI:29108"/>
        <label>4</label>
    </ligand>
</feature>
<dbReference type="CDD" id="cd00094">
    <property type="entry name" value="HX"/>
    <property type="match status" value="1"/>
</dbReference>
<comment type="cofactor">
    <cofactor evidence="12">
        <name>Ca(2+)</name>
        <dbReference type="ChEBI" id="CHEBI:29108"/>
    </cofactor>
    <text evidence="12">Can bind about 5 Ca(2+) ions per subunit.</text>
</comment>
<feature type="binding site" evidence="12">
    <location>
        <position position="387"/>
    </location>
    <ligand>
        <name>Ca(2+)</name>
        <dbReference type="ChEBI" id="CHEBI:29108"/>
        <label>5</label>
    </ligand>
</feature>
<dbReference type="InterPro" id="IPR006026">
    <property type="entry name" value="Peptidase_Metallo"/>
</dbReference>
<evidence type="ECO:0000256" key="3">
    <source>
        <dbReference type="ARBA" id="ARBA00022723"/>
    </source>
</evidence>
<dbReference type="EC" id="3.4.24.80" evidence="16"/>
<evidence type="ECO:0000256" key="6">
    <source>
        <dbReference type="ARBA" id="ARBA00022801"/>
    </source>
</evidence>
<feature type="region of interest" description="Disordered" evidence="14">
    <location>
        <begin position="268"/>
        <end position="321"/>
    </location>
</feature>
<feature type="repeat" description="Hemopexin" evidence="13">
    <location>
        <begin position="381"/>
        <end position="425"/>
    </location>
</feature>
<feature type="binding site" evidence="12">
    <location>
        <position position="190"/>
    </location>
    <ligand>
        <name>Zn(2+)</name>
        <dbReference type="ChEBI" id="CHEBI:29105"/>
        <label>1</label>
    </ligand>
</feature>
<dbReference type="Pfam" id="PF01471">
    <property type="entry name" value="PG_binding_1"/>
    <property type="match status" value="1"/>
</dbReference>
<dbReference type="FunFam" id="2.110.10.10:FF:000005">
    <property type="entry name" value="Stromelysin-3 preproprotein"/>
    <property type="match status" value="1"/>
</dbReference>
<dbReference type="InterPro" id="IPR021190">
    <property type="entry name" value="Pept_M10A"/>
</dbReference>
<dbReference type="AlphaFoldDB" id="A0A6J8D9Z6"/>
<feature type="binding site" evidence="12">
    <location>
        <position position="341"/>
    </location>
    <ligand>
        <name>Ca(2+)</name>
        <dbReference type="ChEBI" id="CHEBI:29108"/>
        <label>5</label>
    </ligand>
</feature>
<dbReference type="Proteomes" id="UP000507470">
    <property type="component" value="Unassembled WGS sequence"/>
</dbReference>
<feature type="compositionally biased region" description="Low complexity" evidence="14">
    <location>
        <begin position="278"/>
        <end position="288"/>
    </location>
</feature>
<feature type="repeat" description="Hemopexin" evidence="13">
    <location>
        <begin position="426"/>
        <end position="471"/>
    </location>
</feature>
<feature type="binding site" description="in inhibited form" evidence="12">
    <location>
        <position position="90"/>
    </location>
    <ligand>
        <name>Zn(2+)</name>
        <dbReference type="ChEBI" id="CHEBI:29105"/>
        <label>2</label>
        <note>catalytic</note>
    </ligand>
</feature>
<dbReference type="Gene3D" id="2.110.10.10">
    <property type="entry name" value="Hemopexin-like domain"/>
    <property type="match status" value="1"/>
</dbReference>
<dbReference type="FunFam" id="3.40.390.10:FF:000022">
    <property type="entry name" value="Matrix metalloproteinase 1, isoform C"/>
    <property type="match status" value="1"/>
</dbReference>
<feature type="repeat" description="Hemopexin" evidence="13">
    <location>
        <begin position="472"/>
        <end position="519"/>
    </location>
</feature>
<keyword evidence="5" id="KW-0677">Repeat</keyword>
<keyword evidence="9" id="KW-0865">Zymogen</keyword>
<dbReference type="PROSITE" id="PS51642">
    <property type="entry name" value="HEMOPEXIN_2"/>
    <property type="match status" value="4"/>
</dbReference>
<evidence type="ECO:0000259" key="15">
    <source>
        <dbReference type="SMART" id="SM00235"/>
    </source>
</evidence>
<feature type="region of interest" description="Disordered" evidence="14">
    <location>
        <begin position="528"/>
        <end position="547"/>
    </location>
</feature>
<feature type="compositionally biased region" description="Basic and acidic residues" evidence="14">
    <location>
        <begin position="538"/>
        <end position="547"/>
    </location>
</feature>
<feature type="binding site" evidence="12">
    <location>
        <position position="242"/>
    </location>
    <ligand>
        <name>Zn(2+)</name>
        <dbReference type="ChEBI" id="CHEBI:29105"/>
        <label>2</label>
        <note>catalytic</note>
    </ligand>
</feature>
<reference evidence="16 17" key="1">
    <citation type="submission" date="2020-06" db="EMBL/GenBank/DDBJ databases">
        <authorList>
            <person name="Li R."/>
            <person name="Bekaert M."/>
        </authorList>
    </citation>
    <scope>NUCLEOTIDE SEQUENCE [LARGE SCALE GENOMIC DNA]</scope>
    <source>
        <strain evidence="17">wild</strain>
    </source>
</reference>
<dbReference type="CDD" id="cd04278">
    <property type="entry name" value="ZnMc_MMP"/>
    <property type="match status" value="1"/>
</dbReference>
<comment type="cofactor">
    <cofactor evidence="12">
        <name>Zn(2+)</name>
        <dbReference type="ChEBI" id="CHEBI:29105"/>
    </cofactor>
    <text evidence="12">Binds 2 Zn(2+) ions per subunit.</text>
</comment>
<feature type="binding site" evidence="12">
    <location>
        <position position="182"/>
    </location>
    <ligand>
        <name>Ca(2+)</name>
        <dbReference type="ChEBI" id="CHEBI:29108"/>
        <label>3</label>
    </ligand>
</feature>
<evidence type="ECO:0000256" key="14">
    <source>
        <dbReference type="SAM" id="MobiDB-lite"/>
    </source>
</evidence>
<keyword evidence="4" id="KW-0732">Signal</keyword>
<keyword evidence="17" id="KW-1185">Reference proteome</keyword>
<feature type="binding site" evidence="12">
    <location>
        <position position="199"/>
    </location>
    <ligand>
        <name>Ca(2+)</name>
        <dbReference type="ChEBI" id="CHEBI:29108"/>
        <label>2</label>
    </ligand>
</feature>
<evidence type="ECO:0000256" key="13">
    <source>
        <dbReference type="PROSITE-ProRule" id="PRU01011"/>
    </source>
</evidence>
<sequence length="573" mass="66288">MDIVYRLICSLTLVLQFIKYETLGNLVINADETNYLMKYGYIPPESSGSAAYRTEEFYKDAVRNFQKMANLPVTGVLDTSTKEMMKRPRCGVKDDMQGTSDNAKRKKRYALHGSKWSKHYLTYKISKYGKRLKKEDVDREIHRAFTVWSEVSPLTFTKRETGAVDIDIRFEKYWHGDNNPFDGQGQTLAHAFFPQFGGDAHFDDDEPWTINLPDGVDFFQVATHEFGHSLGLAHSNIYSALMAPFYKGHTKDFKLGRDDVAAIQALYGTPKNTPKPPTTTTTTTMKPWKPLKPWKPMKDQNRMTPKPWTPKPTTSDRITTTSKSPVVKIPHICRHAYIDAITRLKNGETYIFKGKHHFRLTRYGIDRGFPRRISWDFKGVEGPIDSAITWDNGYTYIFKDDVYWKFENTKRIYGPKKISVGFSGVPAGIDAAVVWSGNGKTYFFKDGYYWRYSGRKVEYGYPRPVSVWRGLPKKITAAFKWENGRTYFFSGEKYYRYNDHLFTVDATYPRSVATWWLGCPNQGEMTDIRDPYTQNKKGQSEKNNKDEQWLIVEDDGTIYMDGQNQNNSAVKYM</sequence>
<dbReference type="Pfam" id="PF00413">
    <property type="entry name" value="Peptidase_M10"/>
    <property type="match status" value="1"/>
</dbReference>
<dbReference type="GO" id="GO:0030574">
    <property type="term" value="P:collagen catabolic process"/>
    <property type="evidence" value="ECO:0007669"/>
    <property type="project" value="TreeGrafter"/>
</dbReference>
<dbReference type="InterPro" id="IPR000585">
    <property type="entry name" value="Hemopexin-like_dom"/>
</dbReference>
<dbReference type="InterPro" id="IPR036365">
    <property type="entry name" value="PGBD-like_sf"/>
</dbReference>
<feature type="active site" evidence="10">
    <location>
        <position position="225"/>
    </location>
</feature>
<evidence type="ECO:0000313" key="16">
    <source>
        <dbReference type="EMBL" id="CAC5405513.1"/>
    </source>
</evidence>
<dbReference type="PIRSF" id="PIRSF001191">
    <property type="entry name" value="Peptidase_M10A_matrix"/>
    <property type="match status" value="1"/>
</dbReference>
<dbReference type="EMBL" id="CACVKT020007119">
    <property type="protein sequence ID" value="CAC5405513.1"/>
    <property type="molecule type" value="Genomic_DNA"/>
</dbReference>
<keyword evidence="7 11" id="KW-0862">Zinc</keyword>
<evidence type="ECO:0000256" key="8">
    <source>
        <dbReference type="ARBA" id="ARBA00023049"/>
    </source>
</evidence>
<evidence type="ECO:0000256" key="2">
    <source>
        <dbReference type="ARBA" id="ARBA00022670"/>
    </source>
</evidence>
<evidence type="ECO:0000256" key="12">
    <source>
        <dbReference type="PIRSR" id="PIRSR621190-2"/>
    </source>
</evidence>
<feature type="binding site" evidence="11">
    <location>
        <position position="234"/>
    </location>
    <ligand>
        <name>Zn(2+)</name>
        <dbReference type="ChEBI" id="CHEBI:29105"/>
        <label>2</label>
        <note>catalytic</note>
    </ligand>
</feature>
<evidence type="ECO:0000256" key="4">
    <source>
        <dbReference type="ARBA" id="ARBA00022729"/>
    </source>
</evidence>
<dbReference type="Pfam" id="PF00045">
    <property type="entry name" value="Hemopexin"/>
    <property type="match status" value="4"/>
</dbReference>
<dbReference type="PRINTS" id="PR00138">
    <property type="entry name" value="MATRIXIN"/>
</dbReference>
<feature type="repeat" description="Hemopexin" evidence="13">
    <location>
        <begin position="335"/>
        <end position="380"/>
    </location>
</feature>
<dbReference type="InterPro" id="IPR024079">
    <property type="entry name" value="MetalloPept_cat_dom_sf"/>
</dbReference>
<dbReference type="SMART" id="SM00120">
    <property type="entry name" value="HX"/>
    <property type="match status" value="4"/>
</dbReference>
<dbReference type="OrthoDB" id="406838at2759"/>
<organism evidence="16 17">
    <name type="scientific">Mytilus coruscus</name>
    <name type="common">Sea mussel</name>
    <dbReference type="NCBI Taxonomy" id="42192"/>
    <lineage>
        <taxon>Eukaryota</taxon>
        <taxon>Metazoa</taxon>
        <taxon>Spiralia</taxon>
        <taxon>Lophotrochozoa</taxon>
        <taxon>Mollusca</taxon>
        <taxon>Bivalvia</taxon>
        <taxon>Autobranchia</taxon>
        <taxon>Pteriomorphia</taxon>
        <taxon>Mytilida</taxon>
        <taxon>Mytiloidea</taxon>
        <taxon>Mytilidae</taxon>
        <taxon>Mytilinae</taxon>
        <taxon>Mytilus</taxon>
    </lineage>
</organism>
<feature type="binding site" evidence="12">
    <location>
        <position position="197"/>
    </location>
    <ligand>
        <name>Ca(2+)</name>
        <dbReference type="ChEBI" id="CHEBI:29108"/>
        <label>2</label>
    </ligand>
</feature>
<dbReference type="SUPFAM" id="SSF47090">
    <property type="entry name" value="PGBD-like"/>
    <property type="match status" value="1"/>
</dbReference>
<dbReference type="SUPFAM" id="SSF55486">
    <property type="entry name" value="Metalloproteases ('zincins'), catalytic domain"/>
    <property type="match status" value="1"/>
</dbReference>
<feature type="binding site" evidence="12">
    <location>
        <position position="432"/>
    </location>
    <ligand>
        <name>Ca(2+)</name>
        <dbReference type="ChEBI" id="CHEBI:29108"/>
        <label>5</label>
    </ligand>
</feature>
<feature type="binding site" evidence="12">
    <location>
        <position position="201"/>
    </location>
    <ligand>
        <name>Zn(2+)</name>
        <dbReference type="ChEBI" id="CHEBI:29105"/>
        <label>1</label>
    </ligand>
</feature>
<feature type="binding site" evidence="12">
    <location>
        <position position="206"/>
    </location>
    <ligand>
        <name>Ca(2+)</name>
        <dbReference type="ChEBI" id="CHEBI:29108"/>
        <label>1</label>
    </ligand>
</feature>
<keyword evidence="8" id="KW-0482">Metalloprotease</keyword>
<keyword evidence="6 16" id="KW-0378">Hydrolase</keyword>
<feature type="binding site" evidence="11">
    <location>
        <position position="228"/>
    </location>
    <ligand>
        <name>Zn(2+)</name>
        <dbReference type="ChEBI" id="CHEBI:29105"/>
        <label>2</label>
        <note>catalytic</note>
    </ligand>
</feature>
<evidence type="ECO:0000256" key="1">
    <source>
        <dbReference type="ARBA" id="ARBA00010370"/>
    </source>
</evidence>
<dbReference type="GO" id="GO:0031012">
    <property type="term" value="C:extracellular matrix"/>
    <property type="evidence" value="ECO:0007669"/>
    <property type="project" value="InterPro"/>
</dbReference>
<feature type="binding site" evidence="12">
    <location>
        <position position="165"/>
    </location>
    <ligand>
        <name>Ca(2+)</name>
        <dbReference type="ChEBI" id="CHEBI:29108"/>
        <label>2</label>
    </ligand>
</feature>
<dbReference type="InterPro" id="IPR001818">
    <property type="entry name" value="Pept_M10_metallopeptidase"/>
</dbReference>
<dbReference type="PANTHER" id="PTHR10201">
    <property type="entry name" value="MATRIX METALLOPROTEINASE"/>
    <property type="match status" value="1"/>
</dbReference>
<feature type="binding site" evidence="12">
    <location>
        <position position="204"/>
    </location>
    <ligand>
        <name>Ca(2+)</name>
        <dbReference type="ChEBI" id="CHEBI:29108"/>
        <label>1</label>
    </ligand>
</feature>
<feature type="binding site" evidence="12">
    <location>
        <position position="206"/>
    </location>
    <ligand>
        <name>Ca(2+)</name>
        <dbReference type="ChEBI" id="CHEBI:29108"/>
        <label>3</label>
    </ligand>
</feature>
<feature type="binding site" evidence="12">
    <location>
        <position position="177"/>
    </location>
    <ligand>
        <name>Zn(2+)</name>
        <dbReference type="ChEBI" id="CHEBI:29105"/>
        <label>1</label>
    </ligand>
</feature>
<dbReference type="SUPFAM" id="SSF50923">
    <property type="entry name" value="Hemopexin-like domain"/>
    <property type="match status" value="1"/>
</dbReference>
<evidence type="ECO:0000256" key="11">
    <source>
        <dbReference type="PIRSR" id="PIRSR001191-2"/>
    </source>
</evidence>
<keyword evidence="3 11" id="KW-0479">Metal-binding</keyword>
<feature type="binding site" evidence="12">
    <location>
        <position position="175"/>
    </location>
    <ligand>
        <name>Zn(2+)</name>
        <dbReference type="ChEBI" id="CHEBI:29105"/>
        <label>1</label>
    </ligand>
</feature>
<feature type="binding site" evidence="11">
    <location>
        <position position="224"/>
    </location>
    <ligand>
        <name>Zn(2+)</name>
        <dbReference type="ChEBI" id="CHEBI:29105"/>
        <label>2</label>
        <note>catalytic</note>
    </ligand>
</feature>
<feature type="binding site" evidence="12">
    <location>
        <position position="385"/>
    </location>
    <ligand>
        <name>Ca(2+)</name>
        <dbReference type="ChEBI" id="CHEBI:29108"/>
        <label>4</label>
    </ligand>
</feature>
<evidence type="ECO:0000256" key="7">
    <source>
        <dbReference type="ARBA" id="ARBA00022833"/>
    </source>
</evidence>
<feature type="binding site" evidence="12">
    <location>
        <position position="183"/>
    </location>
    <ligand>
        <name>Ca(2+)</name>
        <dbReference type="ChEBI" id="CHEBI:29108"/>
        <label>3</label>
    </ligand>
</feature>
<dbReference type="PANTHER" id="PTHR10201:SF291">
    <property type="entry name" value="MATRIX METALLOPROTEINASE 1, ISOFORM C-RELATED"/>
    <property type="match status" value="1"/>
</dbReference>
<evidence type="ECO:0000256" key="5">
    <source>
        <dbReference type="ARBA" id="ARBA00022737"/>
    </source>
</evidence>
<proteinExistence type="inferred from homology"/>
<gene>
    <name evidence="16" type="ORF">MCOR_39192</name>
</gene>
<evidence type="ECO:0000313" key="17">
    <source>
        <dbReference type="Proteomes" id="UP000507470"/>
    </source>
</evidence>
<protein>
    <submittedName>
        <fullName evidence="16">MMP14</fullName>
        <ecNumber evidence="16">3.4.24.80</ecNumber>
    </submittedName>
</protein>
<accession>A0A6J8D9Z6</accession>
<dbReference type="InterPro" id="IPR033739">
    <property type="entry name" value="M10A_MMP"/>
</dbReference>
<feature type="binding site" evidence="12">
    <location>
        <position position="203"/>
    </location>
    <ligand>
        <name>Ca(2+)</name>
        <dbReference type="ChEBI" id="CHEBI:29108"/>
        <label>3</label>
    </ligand>
</feature>
<dbReference type="GO" id="GO:0030198">
    <property type="term" value="P:extracellular matrix organization"/>
    <property type="evidence" value="ECO:0007669"/>
    <property type="project" value="TreeGrafter"/>
</dbReference>
<dbReference type="InterPro" id="IPR018487">
    <property type="entry name" value="Hemopexin-like_repeat"/>
</dbReference>
<dbReference type="Gene3D" id="3.40.390.10">
    <property type="entry name" value="Collagenase (Catalytic Domain)"/>
    <property type="match status" value="1"/>
</dbReference>
<keyword evidence="12" id="KW-0106">Calcium</keyword>
<dbReference type="GO" id="GO:0008270">
    <property type="term" value="F:zinc ion binding"/>
    <property type="evidence" value="ECO:0007669"/>
    <property type="project" value="InterPro"/>
</dbReference>
<evidence type="ECO:0000256" key="9">
    <source>
        <dbReference type="ARBA" id="ARBA00023145"/>
    </source>
</evidence>
<dbReference type="InterPro" id="IPR002477">
    <property type="entry name" value="Peptidoglycan-bd-like"/>
</dbReference>
<comment type="similarity">
    <text evidence="1">Belongs to the peptidase M10A family.</text>
</comment>
<keyword evidence="2" id="KW-0645">Protease</keyword>
<evidence type="ECO:0000256" key="10">
    <source>
        <dbReference type="PIRSR" id="PIRSR001191-1"/>
    </source>
</evidence>
<dbReference type="InterPro" id="IPR036375">
    <property type="entry name" value="Hemopexin-like_dom_sf"/>
</dbReference>
<dbReference type="GO" id="GO:0005615">
    <property type="term" value="C:extracellular space"/>
    <property type="evidence" value="ECO:0007669"/>
    <property type="project" value="TreeGrafter"/>
</dbReference>
<feature type="domain" description="Peptidase metallopeptidase" evidence="15">
    <location>
        <begin position="112"/>
        <end position="269"/>
    </location>
</feature>
<dbReference type="SMART" id="SM00235">
    <property type="entry name" value="ZnMc"/>
    <property type="match status" value="1"/>
</dbReference>
<dbReference type="GO" id="GO:0004222">
    <property type="term" value="F:metalloendopeptidase activity"/>
    <property type="evidence" value="ECO:0007669"/>
    <property type="project" value="InterPro"/>
</dbReference>
<name>A0A6J8D9Z6_MYTCO</name>